<comment type="subcellular location">
    <subcellularLocation>
        <location evidence="1">Nucleus</location>
    </subcellularLocation>
</comment>
<feature type="domain" description="C2H2-type" evidence="10">
    <location>
        <begin position="60"/>
        <end position="84"/>
    </location>
</feature>
<keyword evidence="4 8" id="KW-0863">Zinc-finger</keyword>
<keyword evidence="2" id="KW-0479">Metal-binding</keyword>
<evidence type="ECO:0000256" key="6">
    <source>
        <dbReference type="ARBA" id="ARBA00023125"/>
    </source>
</evidence>
<evidence type="ECO:0000256" key="3">
    <source>
        <dbReference type="ARBA" id="ARBA00022737"/>
    </source>
</evidence>
<dbReference type="SMART" id="SM00355">
    <property type="entry name" value="ZnF_C2H2"/>
    <property type="match status" value="2"/>
</dbReference>
<dbReference type="GO" id="GO:0006357">
    <property type="term" value="P:regulation of transcription by RNA polymerase II"/>
    <property type="evidence" value="ECO:0007669"/>
    <property type="project" value="TreeGrafter"/>
</dbReference>
<feature type="compositionally biased region" description="Basic and acidic residues" evidence="9">
    <location>
        <begin position="675"/>
        <end position="699"/>
    </location>
</feature>
<dbReference type="InterPro" id="IPR013087">
    <property type="entry name" value="Znf_C2H2_type"/>
</dbReference>
<dbReference type="PROSITE" id="PS00028">
    <property type="entry name" value="ZINC_FINGER_C2H2_1"/>
    <property type="match status" value="1"/>
</dbReference>
<feature type="region of interest" description="Disordered" evidence="9">
    <location>
        <begin position="607"/>
        <end position="636"/>
    </location>
</feature>
<feature type="region of interest" description="Disordered" evidence="9">
    <location>
        <begin position="664"/>
        <end position="699"/>
    </location>
</feature>
<dbReference type="PANTHER" id="PTHR24404:SF114">
    <property type="entry name" value="KLUMPFUSS, ISOFORM B-RELATED"/>
    <property type="match status" value="1"/>
</dbReference>
<evidence type="ECO:0000313" key="12">
    <source>
        <dbReference type="RefSeq" id="XP_026677879.1"/>
    </source>
</evidence>
<organism evidence="11 12">
    <name type="scientific">Diaphorina citri</name>
    <name type="common">Asian citrus psyllid</name>
    <dbReference type="NCBI Taxonomy" id="121845"/>
    <lineage>
        <taxon>Eukaryota</taxon>
        <taxon>Metazoa</taxon>
        <taxon>Ecdysozoa</taxon>
        <taxon>Arthropoda</taxon>
        <taxon>Hexapoda</taxon>
        <taxon>Insecta</taxon>
        <taxon>Pterygota</taxon>
        <taxon>Neoptera</taxon>
        <taxon>Paraneoptera</taxon>
        <taxon>Hemiptera</taxon>
        <taxon>Sternorrhyncha</taxon>
        <taxon>Psylloidea</taxon>
        <taxon>Psyllidae</taxon>
        <taxon>Diaphorininae</taxon>
        <taxon>Diaphorina</taxon>
    </lineage>
</organism>
<evidence type="ECO:0000313" key="11">
    <source>
        <dbReference type="Proteomes" id="UP000079169"/>
    </source>
</evidence>
<protein>
    <submittedName>
        <fullName evidence="12">Uncharacterized protein LOC103507145</fullName>
    </submittedName>
</protein>
<accession>A0A3Q0INJ6</accession>
<dbReference type="PANTHER" id="PTHR24404">
    <property type="entry name" value="ZINC FINGER PROTEIN"/>
    <property type="match status" value="1"/>
</dbReference>
<feature type="region of interest" description="Disordered" evidence="9">
    <location>
        <begin position="172"/>
        <end position="214"/>
    </location>
</feature>
<dbReference type="PROSITE" id="PS50157">
    <property type="entry name" value="ZINC_FINGER_C2H2_2"/>
    <property type="match status" value="2"/>
</dbReference>
<keyword evidence="7" id="KW-0539">Nucleus</keyword>
<keyword evidence="5" id="KW-0862">Zinc</keyword>
<feature type="compositionally biased region" description="Pro residues" evidence="9">
    <location>
        <begin position="491"/>
        <end position="504"/>
    </location>
</feature>
<feature type="region of interest" description="Disordered" evidence="9">
    <location>
        <begin position="476"/>
        <end position="577"/>
    </location>
</feature>
<dbReference type="GeneID" id="103507145"/>
<name>A0A3Q0INJ6_DIACI</name>
<evidence type="ECO:0000256" key="5">
    <source>
        <dbReference type="ARBA" id="ARBA00022833"/>
    </source>
</evidence>
<feature type="compositionally biased region" description="Polar residues" evidence="9">
    <location>
        <begin position="252"/>
        <end position="270"/>
    </location>
</feature>
<evidence type="ECO:0000256" key="4">
    <source>
        <dbReference type="ARBA" id="ARBA00022771"/>
    </source>
</evidence>
<feature type="domain" description="C2H2-type" evidence="10">
    <location>
        <begin position="32"/>
        <end position="59"/>
    </location>
</feature>
<dbReference type="RefSeq" id="XP_026677879.1">
    <property type="nucleotide sequence ID" value="XM_026822078.1"/>
</dbReference>
<reference evidence="12" key="1">
    <citation type="submission" date="2025-08" db="UniProtKB">
        <authorList>
            <consortium name="RefSeq"/>
        </authorList>
    </citation>
    <scope>IDENTIFICATION</scope>
</reference>
<evidence type="ECO:0000256" key="9">
    <source>
        <dbReference type="SAM" id="MobiDB-lite"/>
    </source>
</evidence>
<feature type="compositionally biased region" description="Polar residues" evidence="9">
    <location>
        <begin position="177"/>
        <end position="188"/>
    </location>
</feature>
<evidence type="ECO:0000256" key="8">
    <source>
        <dbReference type="PROSITE-ProRule" id="PRU00042"/>
    </source>
</evidence>
<keyword evidence="6" id="KW-0238">DNA-binding</keyword>
<dbReference type="SUPFAM" id="SSF57667">
    <property type="entry name" value="beta-beta-alpha zinc fingers"/>
    <property type="match status" value="1"/>
</dbReference>
<dbReference type="InterPro" id="IPR036236">
    <property type="entry name" value="Znf_C2H2_sf"/>
</dbReference>
<proteinExistence type="predicted"/>
<dbReference type="Proteomes" id="UP000079169">
    <property type="component" value="Unplaced"/>
</dbReference>
<keyword evidence="3" id="KW-0677">Repeat</keyword>
<dbReference type="AlphaFoldDB" id="A0A3Q0INJ6"/>
<feature type="region of interest" description="Disordered" evidence="9">
    <location>
        <begin position="429"/>
        <end position="456"/>
    </location>
</feature>
<dbReference type="Gene3D" id="3.30.160.60">
    <property type="entry name" value="Classic Zinc Finger"/>
    <property type="match status" value="1"/>
</dbReference>
<dbReference type="PaxDb" id="121845-A0A3Q0INJ6"/>
<feature type="compositionally biased region" description="Polar residues" evidence="9">
    <location>
        <begin position="521"/>
        <end position="558"/>
    </location>
</feature>
<evidence type="ECO:0000259" key="10">
    <source>
        <dbReference type="PROSITE" id="PS50157"/>
    </source>
</evidence>
<sequence length="699" mass="76354">MVTFTINCILDHSQLCVPGIIKARSIKENAKYVCPLCNQCAYYLYKIKRHLNSHIGYKPFQCEVCHKRFSNKFGLQRHSLEIHSIIIDKSAIFGSHDYNNRANFICGSLFDSVHEAGLASISVGTDDLGDGNDEEVKDDDGEMKDLDAECQEHDGDDTLSSLIVSKMNGSALPSDISECQEQSSTQTDLGEEGSGDNAIDKSNAEDTSTNEVDTNQIATSAESLDKTNVEMKEVSDIGVGSDVGIDVDNKSVDNLNTNESPTPSSGIDQSRMQLRSKNQYVVYTRTLKNLPKPPKPCKEVKPGGKRRGRPPKYLKNLIAEPPLPLEELPKVLASDGVLNVPSHSADAQISTDDFPVKIPDGPIENIPNSCPIENISHEENPASTVETQTSSSVEDQISSAVKVGFPEQNVNSPFTAEKVAEDPINIPTAVEIPQEQPNAPCPLEKLPGEQESPPTVEKVLDQVPTLVEAIPDIPTNTILSENSPILSETTPLPPEITPILPETPPQDTVTLPQAEKIPQDQPHSSSTIPQDQPHSSSKIPQDQPHSSSKIPQDQPHSSSRVDRVPQNQLNFPIPPPLVAGSIPPASIKGIGAMPPIPVKGISRDEIKFPLPPVKPRKEQKVPTPVQPIPSNLVDIPSNSILSIPRVPVWSATSAQDRVLDLSVRRARKRRHRQKHQTEPRLNSRDEPDGTDKIVDLSMR</sequence>
<feature type="region of interest" description="Disordered" evidence="9">
    <location>
        <begin position="287"/>
        <end position="318"/>
    </location>
</feature>
<feature type="region of interest" description="Disordered" evidence="9">
    <location>
        <begin position="240"/>
        <end position="270"/>
    </location>
</feature>
<evidence type="ECO:0000256" key="2">
    <source>
        <dbReference type="ARBA" id="ARBA00022723"/>
    </source>
</evidence>
<keyword evidence="11" id="KW-1185">Reference proteome</keyword>
<dbReference type="GO" id="GO:0008270">
    <property type="term" value="F:zinc ion binding"/>
    <property type="evidence" value="ECO:0007669"/>
    <property type="project" value="UniProtKB-KW"/>
</dbReference>
<dbReference type="KEGG" id="dci:103507145"/>
<feature type="compositionally biased region" description="Basic residues" evidence="9">
    <location>
        <begin position="303"/>
        <end position="312"/>
    </location>
</feature>
<feature type="compositionally biased region" description="Polar residues" evidence="9">
    <location>
        <begin position="476"/>
        <end position="487"/>
    </location>
</feature>
<dbReference type="GO" id="GO:0005634">
    <property type="term" value="C:nucleus"/>
    <property type="evidence" value="ECO:0007669"/>
    <property type="project" value="UniProtKB-SubCell"/>
</dbReference>
<dbReference type="GO" id="GO:0000978">
    <property type="term" value="F:RNA polymerase II cis-regulatory region sequence-specific DNA binding"/>
    <property type="evidence" value="ECO:0007669"/>
    <property type="project" value="TreeGrafter"/>
</dbReference>
<dbReference type="InterPro" id="IPR050589">
    <property type="entry name" value="Ikaros_C2H2-ZF"/>
</dbReference>
<feature type="compositionally biased region" description="Low complexity" evidence="9">
    <location>
        <begin position="383"/>
        <end position="394"/>
    </location>
</feature>
<gene>
    <name evidence="12" type="primary">LOC103507145</name>
</gene>
<evidence type="ECO:0000256" key="1">
    <source>
        <dbReference type="ARBA" id="ARBA00004123"/>
    </source>
</evidence>
<dbReference type="GO" id="GO:0003700">
    <property type="term" value="F:DNA-binding transcription factor activity"/>
    <property type="evidence" value="ECO:0007669"/>
    <property type="project" value="TreeGrafter"/>
</dbReference>
<feature type="compositionally biased region" description="Basic residues" evidence="9">
    <location>
        <begin position="664"/>
        <end position="674"/>
    </location>
</feature>
<feature type="compositionally biased region" description="Polar residues" evidence="9">
    <location>
        <begin position="205"/>
        <end position="214"/>
    </location>
</feature>
<feature type="region of interest" description="Disordered" evidence="9">
    <location>
        <begin position="350"/>
        <end position="395"/>
    </location>
</feature>
<dbReference type="STRING" id="121845.A0A3Q0INJ6"/>
<evidence type="ECO:0000256" key="7">
    <source>
        <dbReference type="ARBA" id="ARBA00023242"/>
    </source>
</evidence>